<dbReference type="Pfam" id="PF02152">
    <property type="entry name" value="FolB"/>
    <property type="match status" value="1"/>
</dbReference>
<dbReference type="Proteomes" id="UP000544872">
    <property type="component" value="Unassembled WGS sequence"/>
</dbReference>
<dbReference type="InterPro" id="IPR043133">
    <property type="entry name" value="GTP-CH-I_C/QueF"/>
</dbReference>
<dbReference type="InterPro" id="IPR006156">
    <property type="entry name" value="Dihydroneopterin_aldolase"/>
</dbReference>
<dbReference type="GO" id="GO:0005737">
    <property type="term" value="C:cytoplasm"/>
    <property type="evidence" value="ECO:0007669"/>
    <property type="project" value="TreeGrafter"/>
</dbReference>
<dbReference type="GO" id="GO:0046654">
    <property type="term" value="P:tetrahydrofolate biosynthetic process"/>
    <property type="evidence" value="ECO:0007669"/>
    <property type="project" value="UniProtKB-UniRule"/>
</dbReference>
<organism evidence="8 9">
    <name type="scientific">Novispirillum itersonii</name>
    <name type="common">Aquaspirillum itersonii</name>
    <dbReference type="NCBI Taxonomy" id="189"/>
    <lineage>
        <taxon>Bacteria</taxon>
        <taxon>Pseudomonadati</taxon>
        <taxon>Pseudomonadota</taxon>
        <taxon>Alphaproteobacteria</taxon>
        <taxon>Rhodospirillales</taxon>
        <taxon>Novispirillaceae</taxon>
        <taxon>Novispirillum</taxon>
    </lineage>
</organism>
<dbReference type="PANTHER" id="PTHR42844:SF1">
    <property type="entry name" value="DIHYDRONEOPTERIN ALDOLASE 1-RELATED"/>
    <property type="match status" value="1"/>
</dbReference>
<keyword evidence="5 6" id="KW-0456">Lyase</keyword>
<evidence type="ECO:0000256" key="2">
    <source>
        <dbReference type="ARBA" id="ARBA00005013"/>
    </source>
</evidence>
<evidence type="ECO:0000313" key="8">
    <source>
        <dbReference type="EMBL" id="MBB6210762.1"/>
    </source>
</evidence>
<dbReference type="Gene3D" id="3.30.1130.10">
    <property type="match status" value="1"/>
</dbReference>
<dbReference type="RefSeq" id="WP_184263586.1">
    <property type="nucleotide sequence ID" value="NZ_JACIIX010000007.1"/>
</dbReference>
<sequence>MSSPSSTAPVIAPLRPASPRIADAEQGLRHVFVRDMVVTCLIGVYDHEHTTPQRVRINVDLGVLERISMSGDSLDQVVCYEQIANRVRAMTQDGHINLVETLSERIAAICLQDPRVRMARVRVEKLDVISDVAAVGVEIERISTLPLP</sequence>
<protein>
    <recommendedName>
        <fullName evidence="6">7,8-dihydroneopterin aldolase</fullName>
        <ecNumber evidence="6">4.1.2.25</ecNumber>
    </recommendedName>
</protein>
<accession>A0A7W9ZHJ0</accession>
<name>A0A7W9ZHJ0_NOVIT</name>
<evidence type="ECO:0000313" key="9">
    <source>
        <dbReference type="Proteomes" id="UP000544872"/>
    </source>
</evidence>
<dbReference type="PANTHER" id="PTHR42844">
    <property type="entry name" value="DIHYDRONEOPTERIN ALDOLASE 1-RELATED"/>
    <property type="match status" value="1"/>
</dbReference>
<keyword evidence="4 6" id="KW-0289">Folate biosynthesis</keyword>
<dbReference type="SUPFAM" id="SSF55620">
    <property type="entry name" value="Tetrahydrobiopterin biosynthesis enzymes-like"/>
    <property type="match status" value="1"/>
</dbReference>
<feature type="domain" description="Dihydroneopterin aldolase/epimerase" evidence="7">
    <location>
        <begin position="31"/>
        <end position="141"/>
    </location>
</feature>
<proteinExistence type="inferred from homology"/>
<dbReference type="UniPathway" id="UPA00077">
    <property type="reaction ID" value="UER00154"/>
</dbReference>
<evidence type="ECO:0000259" key="7">
    <source>
        <dbReference type="SMART" id="SM00905"/>
    </source>
</evidence>
<dbReference type="GO" id="GO:0046656">
    <property type="term" value="P:folic acid biosynthetic process"/>
    <property type="evidence" value="ECO:0007669"/>
    <property type="project" value="UniProtKB-UniRule"/>
</dbReference>
<dbReference type="NCBIfam" id="TIGR00525">
    <property type="entry name" value="folB"/>
    <property type="match status" value="1"/>
</dbReference>
<keyword evidence="9" id="KW-1185">Reference proteome</keyword>
<dbReference type="EMBL" id="JACIIX010000007">
    <property type="protein sequence ID" value="MBB6210762.1"/>
    <property type="molecule type" value="Genomic_DNA"/>
</dbReference>
<comment type="similarity">
    <text evidence="3 6">Belongs to the DHNA family.</text>
</comment>
<evidence type="ECO:0000256" key="3">
    <source>
        <dbReference type="ARBA" id="ARBA00005708"/>
    </source>
</evidence>
<evidence type="ECO:0000256" key="4">
    <source>
        <dbReference type="ARBA" id="ARBA00022909"/>
    </source>
</evidence>
<comment type="function">
    <text evidence="6">Catalyzes the conversion of 7,8-dihydroneopterin to 6-hydroxymethyl-7,8-dihydropterin.</text>
</comment>
<dbReference type="GO" id="GO:0004150">
    <property type="term" value="F:dihydroneopterin aldolase activity"/>
    <property type="evidence" value="ECO:0007669"/>
    <property type="project" value="UniProtKB-UniRule"/>
</dbReference>
<evidence type="ECO:0000256" key="1">
    <source>
        <dbReference type="ARBA" id="ARBA00001353"/>
    </source>
</evidence>
<reference evidence="8 9" key="1">
    <citation type="submission" date="2020-08" db="EMBL/GenBank/DDBJ databases">
        <title>Genomic Encyclopedia of Type Strains, Phase IV (KMG-IV): sequencing the most valuable type-strain genomes for metagenomic binning, comparative biology and taxonomic classification.</title>
        <authorList>
            <person name="Goeker M."/>
        </authorList>
    </citation>
    <scope>NUCLEOTIDE SEQUENCE [LARGE SCALE GENOMIC DNA]</scope>
    <source>
        <strain evidence="8 9">DSM 11590</strain>
    </source>
</reference>
<evidence type="ECO:0000256" key="6">
    <source>
        <dbReference type="RuleBase" id="RU362079"/>
    </source>
</evidence>
<gene>
    <name evidence="8" type="ORF">FHS48_002187</name>
</gene>
<comment type="caution">
    <text evidence="8">The sequence shown here is derived from an EMBL/GenBank/DDBJ whole genome shotgun (WGS) entry which is preliminary data.</text>
</comment>
<dbReference type="InterPro" id="IPR006157">
    <property type="entry name" value="FolB_dom"/>
</dbReference>
<comment type="catalytic activity">
    <reaction evidence="1 6">
        <text>7,8-dihydroneopterin = 6-hydroxymethyl-7,8-dihydropterin + glycolaldehyde</text>
        <dbReference type="Rhea" id="RHEA:10540"/>
        <dbReference type="ChEBI" id="CHEBI:17001"/>
        <dbReference type="ChEBI" id="CHEBI:17071"/>
        <dbReference type="ChEBI" id="CHEBI:44841"/>
        <dbReference type="EC" id="4.1.2.25"/>
    </reaction>
</comment>
<dbReference type="SMART" id="SM00905">
    <property type="entry name" value="FolB"/>
    <property type="match status" value="1"/>
</dbReference>
<comment type="pathway">
    <text evidence="2 6">Cofactor biosynthesis; tetrahydrofolate biosynthesis; 2-amino-4-hydroxy-6-hydroxymethyl-7,8-dihydropteridine diphosphate from 7,8-dihydroneopterin triphosphate: step 3/4.</text>
</comment>
<dbReference type="EC" id="4.1.2.25" evidence="6"/>
<dbReference type="AlphaFoldDB" id="A0A7W9ZHJ0"/>
<dbReference type="NCBIfam" id="TIGR00526">
    <property type="entry name" value="folB_dom"/>
    <property type="match status" value="1"/>
</dbReference>
<evidence type="ECO:0000256" key="5">
    <source>
        <dbReference type="ARBA" id="ARBA00023239"/>
    </source>
</evidence>